<reference evidence="1" key="1">
    <citation type="submission" date="2021-08" db="EMBL/GenBank/DDBJ databases">
        <title>The first chromosome-level gecko genome reveals the dynamic sex chromosomes of Neotropical dwarf geckos (Sphaerodactylidae: Sphaerodactylus).</title>
        <authorList>
            <person name="Pinto B.J."/>
            <person name="Keating S.E."/>
            <person name="Gamble T."/>
        </authorList>
    </citation>
    <scope>NUCLEOTIDE SEQUENCE</scope>
    <source>
        <strain evidence="1">TG3544</strain>
    </source>
</reference>
<sequence length="135" mass="15017">MLGQGEVAAIREGQRFGPKGAMYDIYVQFGFCFWRLGAKALPYRLEREESPSACLFPVLWSSQPKNPTWGWKQDLGATCTQNSHAGLLGVNRATKLAREGKLEALRWLSRISSLVIEQLCCAGRRGIVQATKQTS</sequence>
<accession>A0ACB8FY49</accession>
<keyword evidence="2" id="KW-1185">Reference proteome</keyword>
<evidence type="ECO:0000313" key="2">
    <source>
        <dbReference type="Proteomes" id="UP000827872"/>
    </source>
</evidence>
<name>A0ACB8FY49_9SAUR</name>
<gene>
    <name evidence="1" type="ORF">K3G42_014496</name>
</gene>
<comment type="caution">
    <text evidence="1">The sequence shown here is derived from an EMBL/GenBank/DDBJ whole genome shotgun (WGS) entry which is preliminary data.</text>
</comment>
<organism evidence="1 2">
    <name type="scientific">Sphaerodactylus townsendi</name>
    <dbReference type="NCBI Taxonomy" id="933632"/>
    <lineage>
        <taxon>Eukaryota</taxon>
        <taxon>Metazoa</taxon>
        <taxon>Chordata</taxon>
        <taxon>Craniata</taxon>
        <taxon>Vertebrata</taxon>
        <taxon>Euteleostomi</taxon>
        <taxon>Lepidosauria</taxon>
        <taxon>Squamata</taxon>
        <taxon>Bifurcata</taxon>
        <taxon>Gekkota</taxon>
        <taxon>Sphaerodactylidae</taxon>
        <taxon>Sphaerodactylus</taxon>
    </lineage>
</organism>
<dbReference type="EMBL" id="CM037626">
    <property type="protein sequence ID" value="KAH8012116.1"/>
    <property type="molecule type" value="Genomic_DNA"/>
</dbReference>
<dbReference type="Proteomes" id="UP000827872">
    <property type="component" value="Linkage Group LG13"/>
</dbReference>
<evidence type="ECO:0000313" key="1">
    <source>
        <dbReference type="EMBL" id="KAH8012116.1"/>
    </source>
</evidence>
<protein>
    <submittedName>
        <fullName evidence="1">Uncharacterized protein</fullName>
    </submittedName>
</protein>
<proteinExistence type="predicted"/>